<dbReference type="RefSeq" id="WP_157695282.1">
    <property type="nucleotide sequence ID" value="NZ_LT629710.1"/>
</dbReference>
<organism evidence="2 3">
    <name type="scientific">Nakamurella panacisegetis</name>
    <dbReference type="NCBI Taxonomy" id="1090615"/>
    <lineage>
        <taxon>Bacteria</taxon>
        <taxon>Bacillati</taxon>
        <taxon>Actinomycetota</taxon>
        <taxon>Actinomycetes</taxon>
        <taxon>Nakamurellales</taxon>
        <taxon>Nakamurellaceae</taxon>
        <taxon>Nakamurella</taxon>
    </lineage>
</organism>
<dbReference type="PANTHER" id="PTHR43798">
    <property type="entry name" value="MONOACYLGLYCEROL LIPASE"/>
    <property type="match status" value="1"/>
</dbReference>
<dbReference type="AlphaFoldDB" id="A0A1H0LCB5"/>
<accession>A0A1H0LCB5</accession>
<keyword evidence="3" id="KW-1185">Reference proteome</keyword>
<protein>
    <submittedName>
        <fullName evidence="2">Lysophospholipase, alpha-beta hydrolase superfamily</fullName>
    </submittedName>
</protein>
<dbReference type="InterPro" id="IPR000073">
    <property type="entry name" value="AB_hydrolase_1"/>
</dbReference>
<evidence type="ECO:0000313" key="3">
    <source>
        <dbReference type="Proteomes" id="UP000198741"/>
    </source>
</evidence>
<dbReference type="Proteomes" id="UP000198741">
    <property type="component" value="Chromosome I"/>
</dbReference>
<keyword evidence="2" id="KW-0378">Hydrolase</keyword>
<feature type="domain" description="AB hydrolase-1" evidence="1">
    <location>
        <begin position="42"/>
        <end position="278"/>
    </location>
</feature>
<dbReference type="GO" id="GO:0016787">
    <property type="term" value="F:hydrolase activity"/>
    <property type="evidence" value="ECO:0007669"/>
    <property type="project" value="UniProtKB-KW"/>
</dbReference>
<dbReference type="SUPFAM" id="SSF53474">
    <property type="entry name" value="alpha/beta-Hydrolases"/>
    <property type="match status" value="1"/>
</dbReference>
<dbReference type="EMBL" id="LT629710">
    <property type="protein sequence ID" value="SDO65732.1"/>
    <property type="molecule type" value="Genomic_DNA"/>
</dbReference>
<name>A0A1H0LCB5_9ACTN</name>
<dbReference type="OrthoDB" id="5495375at2"/>
<dbReference type="Gene3D" id="3.40.50.1820">
    <property type="entry name" value="alpha/beta hydrolase"/>
    <property type="match status" value="1"/>
</dbReference>
<dbReference type="GO" id="GO:0016020">
    <property type="term" value="C:membrane"/>
    <property type="evidence" value="ECO:0007669"/>
    <property type="project" value="TreeGrafter"/>
</dbReference>
<dbReference type="Pfam" id="PF12697">
    <property type="entry name" value="Abhydrolase_6"/>
    <property type="match status" value="1"/>
</dbReference>
<evidence type="ECO:0000313" key="2">
    <source>
        <dbReference type="EMBL" id="SDO65732.1"/>
    </source>
</evidence>
<gene>
    <name evidence="2" type="ORF">SAMN04515671_1609</name>
</gene>
<sequence length="300" mass="32196">MSAPVPGWFDEAVRTPRGRGSAAIGGVEVRWQTWGRTGDPTVVLVHGGAANATWWHGVAPGLAQTHRVAAIDLSGHGDSDHVPTGYSFETWAAEVIEVARKESSGGRPWIVGHSMGALVALDVAARYGPELAGVVGVDVPEEVLSPRAIPTAAELPLRPRGQAREEMIARFRTRPSDPATQEFIRRYVAEHSVTECGSGWGWKFDPRVTLHGHFDQELLRKAGCPVSLVMAERGLLSADDVDILRKILESGTGHEVAVSWIADSGHHVMLDQPQRLTEALAARLAAASAHADDDVDSCVL</sequence>
<proteinExistence type="predicted"/>
<evidence type="ECO:0000259" key="1">
    <source>
        <dbReference type="Pfam" id="PF12697"/>
    </source>
</evidence>
<dbReference type="PANTHER" id="PTHR43798:SF33">
    <property type="entry name" value="HYDROLASE, PUTATIVE (AFU_ORTHOLOGUE AFUA_2G14860)-RELATED"/>
    <property type="match status" value="1"/>
</dbReference>
<reference evidence="2 3" key="1">
    <citation type="submission" date="2016-10" db="EMBL/GenBank/DDBJ databases">
        <authorList>
            <person name="de Groot N.N."/>
        </authorList>
    </citation>
    <scope>NUCLEOTIDE SEQUENCE [LARGE SCALE GENOMIC DNA]</scope>
    <source>
        <strain evidence="3">P4-7,KCTC 19426,CECT 7604</strain>
    </source>
</reference>
<dbReference type="InterPro" id="IPR029058">
    <property type="entry name" value="AB_hydrolase_fold"/>
</dbReference>
<dbReference type="InterPro" id="IPR050266">
    <property type="entry name" value="AB_hydrolase_sf"/>
</dbReference>
<dbReference type="STRING" id="1090615.SAMN04515671_1609"/>